<organism evidence="3 4">
    <name type="scientific">Albugo candida</name>
    <dbReference type="NCBI Taxonomy" id="65357"/>
    <lineage>
        <taxon>Eukaryota</taxon>
        <taxon>Sar</taxon>
        <taxon>Stramenopiles</taxon>
        <taxon>Oomycota</taxon>
        <taxon>Peronosporomycetes</taxon>
        <taxon>Albuginales</taxon>
        <taxon>Albuginaceae</taxon>
        <taxon>Albugo</taxon>
    </lineage>
</organism>
<keyword evidence="2" id="KW-1133">Transmembrane helix</keyword>
<feature type="transmembrane region" description="Helical" evidence="2">
    <location>
        <begin position="233"/>
        <end position="255"/>
    </location>
</feature>
<dbReference type="Proteomes" id="UP000053237">
    <property type="component" value="Unassembled WGS sequence"/>
</dbReference>
<evidence type="ECO:0000313" key="4">
    <source>
        <dbReference type="Proteomes" id="UP000053237"/>
    </source>
</evidence>
<feature type="region of interest" description="Disordered" evidence="1">
    <location>
        <begin position="369"/>
        <end position="389"/>
    </location>
</feature>
<dbReference type="OrthoDB" id="168133at2759"/>
<proteinExistence type="predicted"/>
<sequence length="389" mass="43391">MRKNVSHSVQSKKPRYYYRIPWFISKTTLILSCCTCNTTENDKYLVDASTICWRHASTDPSQPTSSIDDRLNASLLKGSSSTCPVSIQFLDLKSSRRVEEETKITWTINLVDNITYTSVDNHLRRNQEGVGYSPITGTLCLCLFSNVSCYGDDQLIYKKMQFLHVPLEHGRETRLTANIHLKSPGKYGVYAGIHIPLSDVVTEHALSGLQTFSVQEAAIQKGGPANHKNHNGMLIACAVLAATLFMLVGFSILLCKRRARVQSKPSTVTTITHDPPPSLLTKWSEVYANDEPLPSSILIDDDSTLAIMRASRLSSPVATKQLFESPWDLQMRSLSPDDGFYSNVFTSWPQSTSQIADISDENISAIFTDPTWSDPHERSHSSSLPIQCR</sequence>
<accession>A0A024G1W5</accession>
<gene>
    <name evidence="3" type="ORF">BN9_016120</name>
</gene>
<evidence type="ECO:0000256" key="1">
    <source>
        <dbReference type="SAM" id="MobiDB-lite"/>
    </source>
</evidence>
<evidence type="ECO:0000313" key="3">
    <source>
        <dbReference type="EMBL" id="CCI40828.1"/>
    </source>
</evidence>
<comment type="caution">
    <text evidence="3">The sequence shown here is derived from an EMBL/GenBank/DDBJ whole genome shotgun (WGS) entry which is preliminary data.</text>
</comment>
<keyword evidence="2" id="KW-0812">Transmembrane</keyword>
<protein>
    <submittedName>
        <fullName evidence="3">Uncharacterized protein</fullName>
    </submittedName>
</protein>
<evidence type="ECO:0000256" key="2">
    <source>
        <dbReference type="SAM" id="Phobius"/>
    </source>
</evidence>
<reference evidence="3 4" key="1">
    <citation type="submission" date="2012-05" db="EMBL/GenBank/DDBJ databases">
        <title>Recombination and specialization in a pathogen metapopulation.</title>
        <authorList>
            <person name="Gardiner A."/>
            <person name="Kemen E."/>
            <person name="Schultz-Larsen T."/>
            <person name="MacLean D."/>
            <person name="Van Oosterhout C."/>
            <person name="Jones J.D.G."/>
        </authorList>
    </citation>
    <scope>NUCLEOTIDE SEQUENCE [LARGE SCALE GENOMIC DNA]</scope>
    <source>
        <strain evidence="3 4">Ac Nc2</strain>
    </source>
</reference>
<dbReference type="AlphaFoldDB" id="A0A024G1W5"/>
<keyword evidence="4" id="KW-1185">Reference proteome</keyword>
<dbReference type="EMBL" id="CAIX01000012">
    <property type="protein sequence ID" value="CCI40828.1"/>
    <property type="molecule type" value="Genomic_DNA"/>
</dbReference>
<keyword evidence="2" id="KW-0472">Membrane</keyword>
<name>A0A024G1W5_9STRA</name>
<dbReference type="InParanoid" id="A0A024G1W5"/>